<accession>A0ABX5B4Y4</accession>
<dbReference type="RefSeq" id="WP_104618589.1">
    <property type="nucleotide sequence ID" value="NZ_JJMJ01000128.1"/>
</dbReference>
<proteinExistence type="predicted"/>
<comment type="caution">
    <text evidence="1">The sequence shown here is derived from an EMBL/GenBank/DDBJ whole genome shotgun (WGS) entry which is preliminary data.</text>
</comment>
<protein>
    <submittedName>
        <fullName evidence="1">Uncharacterized protein</fullName>
    </submittedName>
</protein>
<evidence type="ECO:0000313" key="1">
    <source>
        <dbReference type="EMBL" id="PPS21864.1"/>
    </source>
</evidence>
<reference evidence="1 2" key="1">
    <citation type="submission" date="2014-04" db="EMBL/GenBank/DDBJ databases">
        <title>Whole genome sequence of 'Brachyspira hampsonii' D13-03603F2.</title>
        <authorList>
            <person name="Patterson A.H."/>
            <person name="Chaban B."/>
            <person name="Fernando C."/>
            <person name="Harding J.C."/>
            <person name="Hill J.E."/>
        </authorList>
    </citation>
    <scope>NUCLEOTIDE SEQUENCE [LARGE SCALE GENOMIC DNA]</scope>
    <source>
        <strain evidence="1 2">D13-03603F2</strain>
    </source>
</reference>
<dbReference type="EMBL" id="JJMJ01000128">
    <property type="protein sequence ID" value="PPS21864.1"/>
    <property type="molecule type" value="Genomic_DNA"/>
</dbReference>
<evidence type="ECO:0000313" key="2">
    <source>
        <dbReference type="Proteomes" id="UP000238924"/>
    </source>
</evidence>
<name>A0ABX5B4Y4_9SPIR</name>
<sequence length="269" mass="31342">MIDKEQILLLDEQTKFDIRKKPKATYDMTNGFSIYEFGDTNLKNSFVVTETNKKIQLNEYDKCGYLIASSIYNNVYYPIEVYDKCYKKDFRNLLNRIVYRIGAQDFFMSYSDDTNYNEEDSREYIGGFKVSHPAVKADANVNINSISSKESDIKHMVNLEINMSKQEVSREQFYDWVDKESINLKVYDSIGLAAFLDRFDDFGKIDHGILSYKDVSIEHIGIAHNKSMKISGGFNYAPSFIKGKFDFENINKFSSNTKIVEKFKVYIKF</sequence>
<keyword evidence="2" id="KW-1185">Reference proteome</keyword>
<gene>
    <name evidence="1" type="ORF">DJ52_08255</name>
</gene>
<dbReference type="Proteomes" id="UP000238924">
    <property type="component" value="Unassembled WGS sequence"/>
</dbReference>
<organism evidence="1 2">
    <name type="scientific">Brachyspira murdochii</name>
    <dbReference type="NCBI Taxonomy" id="84378"/>
    <lineage>
        <taxon>Bacteria</taxon>
        <taxon>Pseudomonadati</taxon>
        <taxon>Spirochaetota</taxon>
        <taxon>Spirochaetia</taxon>
        <taxon>Brachyspirales</taxon>
        <taxon>Brachyspiraceae</taxon>
        <taxon>Brachyspira</taxon>
    </lineage>
</organism>